<feature type="compositionally biased region" description="Low complexity" evidence="1">
    <location>
        <begin position="54"/>
        <end position="74"/>
    </location>
</feature>
<proteinExistence type="predicted"/>
<dbReference type="AlphaFoldDB" id="A0A6G9HAG7"/>
<evidence type="ECO:0000313" key="4">
    <source>
        <dbReference type="Proteomes" id="UP000501179"/>
    </source>
</evidence>
<organism evidence="3 4">
    <name type="scientific">Streptomyces liangshanensis</name>
    <dbReference type="NCBI Taxonomy" id="2717324"/>
    <lineage>
        <taxon>Bacteria</taxon>
        <taxon>Bacillati</taxon>
        <taxon>Actinomycetota</taxon>
        <taxon>Actinomycetes</taxon>
        <taxon>Kitasatosporales</taxon>
        <taxon>Streptomycetaceae</taxon>
        <taxon>Streptomyces</taxon>
    </lineage>
</organism>
<dbReference type="GO" id="GO:0008800">
    <property type="term" value="F:beta-lactamase activity"/>
    <property type="evidence" value="ECO:0007669"/>
    <property type="project" value="InterPro"/>
</dbReference>
<feature type="domain" description="Beta-lactamase class A catalytic" evidence="2">
    <location>
        <begin position="155"/>
        <end position="289"/>
    </location>
</feature>
<dbReference type="InterPro" id="IPR045155">
    <property type="entry name" value="Beta-lactam_cat"/>
</dbReference>
<dbReference type="GO" id="GO:0030655">
    <property type="term" value="P:beta-lactam antibiotic catabolic process"/>
    <property type="evidence" value="ECO:0007669"/>
    <property type="project" value="InterPro"/>
</dbReference>
<dbReference type="PANTHER" id="PTHR35333">
    <property type="entry name" value="BETA-LACTAMASE"/>
    <property type="match status" value="1"/>
</dbReference>
<dbReference type="GO" id="GO:0046677">
    <property type="term" value="P:response to antibiotic"/>
    <property type="evidence" value="ECO:0007669"/>
    <property type="project" value="InterPro"/>
</dbReference>
<dbReference type="PANTHER" id="PTHR35333:SF3">
    <property type="entry name" value="BETA-LACTAMASE-TYPE TRANSPEPTIDASE FOLD CONTAINING PROTEIN"/>
    <property type="match status" value="1"/>
</dbReference>
<dbReference type="EMBL" id="CP050177">
    <property type="protein sequence ID" value="QIQ07306.1"/>
    <property type="molecule type" value="Genomic_DNA"/>
</dbReference>
<dbReference type="InterPro" id="IPR012338">
    <property type="entry name" value="Beta-lactam/transpept-like"/>
</dbReference>
<protein>
    <submittedName>
        <fullName evidence="3">Serine hydrolase</fullName>
    </submittedName>
</protein>
<dbReference type="InterPro" id="IPR000871">
    <property type="entry name" value="Beta-lactam_class-A"/>
</dbReference>
<dbReference type="KEGG" id="slia:HA039_32890"/>
<dbReference type="Gene3D" id="3.40.710.10">
    <property type="entry name" value="DD-peptidase/beta-lactamase superfamily"/>
    <property type="match status" value="1"/>
</dbReference>
<keyword evidence="3" id="KW-0378">Hydrolase</keyword>
<dbReference type="SUPFAM" id="SSF56601">
    <property type="entry name" value="beta-lactamase/transpeptidase-like"/>
    <property type="match status" value="1"/>
</dbReference>
<gene>
    <name evidence="3" type="ORF">HA039_32890</name>
</gene>
<dbReference type="Proteomes" id="UP000501179">
    <property type="component" value="Chromosome"/>
</dbReference>
<feature type="region of interest" description="Disordered" evidence="1">
    <location>
        <begin position="54"/>
        <end position="82"/>
    </location>
</feature>
<evidence type="ECO:0000256" key="1">
    <source>
        <dbReference type="SAM" id="MobiDB-lite"/>
    </source>
</evidence>
<keyword evidence="4" id="KW-1185">Reference proteome</keyword>
<evidence type="ECO:0000313" key="3">
    <source>
        <dbReference type="EMBL" id="QIQ07306.1"/>
    </source>
</evidence>
<reference evidence="3 4" key="1">
    <citation type="submission" date="2020-03" db="EMBL/GenBank/DDBJ databases">
        <title>A novel species.</title>
        <authorList>
            <person name="Gao J."/>
        </authorList>
    </citation>
    <scope>NUCLEOTIDE SEQUENCE [LARGE SCALE GENOMIC DNA]</scope>
    <source>
        <strain evidence="3 4">QMT-12</strain>
    </source>
</reference>
<name>A0A6G9HAG7_9ACTN</name>
<sequence>MTGCAAVGGFDAAAQSRPAQPRAGVLGALSLPVSPPVMEAGVVPLVHTLLPGTPSLARPSPSAAPQASRSTRQAVLPADRDRSLSDKLHDVMASTSASLSVAVMDLDGTSRARYGVTAGRTYDTASIVKVDVLAALLLRAQDEHRALTAAERSYASSMIRVSDNAATDALWGIIGGAAGLDAANRRLGLGATTAGAGGLWGLTQTTAPDQLTLLSAVFGKKSVLTASSRSYARSLMGRIADGQDWGVSAAGPAVGLKNGWLPRTATGLWDVNSIGEVTVDGHAYLVAVVSKGHVSMAKGVALVETAAKAAVSALTT</sequence>
<evidence type="ECO:0000259" key="2">
    <source>
        <dbReference type="Pfam" id="PF13354"/>
    </source>
</evidence>
<accession>A0A6G9HAG7</accession>
<dbReference type="Pfam" id="PF13354">
    <property type="entry name" value="Beta-lactamase2"/>
    <property type="match status" value="1"/>
</dbReference>